<dbReference type="AlphaFoldDB" id="A0A3E0WRV9"/>
<name>A0A3E0WRV9_9BACI</name>
<comment type="caution">
    <text evidence="2">The sequence shown here is derived from an EMBL/GenBank/DDBJ whole genome shotgun (WGS) entry which is preliminary data.</text>
</comment>
<dbReference type="EMBL" id="NFZX01000020">
    <property type="protein sequence ID" value="RFA34716.1"/>
    <property type="molecule type" value="Genomic_DNA"/>
</dbReference>
<proteinExistence type="predicted"/>
<keyword evidence="1" id="KW-0812">Transmembrane</keyword>
<evidence type="ECO:0000256" key="1">
    <source>
        <dbReference type="SAM" id="Phobius"/>
    </source>
</evidence>
<sequence length="88" mass="10716">MFEHDCFVKQIYVILQKHRKGRIFRCFFHTIEPCKAGRRRFDILRYVKKVYVIISNEIFNAFTLFFFNLATYFVLHNNDESAEVVMLK</sequence>
<keyword evidence="1" id="KW-1133">Transmembrane helix</keyword>
<keyword evidence="1" id="KW-0472">Membrane</keyword>
<gene>
    <name evidence="2" type="ORF">CAI16_10695</name>
</gene>
<organism evidence="2 3">
    <name type="scientific">Virgibacillus dokdonensis</name>
    <dbReference type="NCBI Taxonomy" id="302167"/>
    <lineage>
        <taxon>Bacteria</taxon>
        <taxon>Bacillati</taxon>
        <taxon>Bacillota</taxon>
        <taxon>Bacilli</taxon>
        <taxon>Bacillales</taxon>
        <taxon>Bacillaceae</taxon>
        <taxon>Virgibacillus</taxon>
    </lineage>
</organism>
<reference evidence="2 3" key="1">
    <citation type="submission" date="2017-05" db="EMBL/GenBank/DDBJ databases">
        <title>Virgibacillus sp. AK90 isolated from a saltern of Kakinada, India.</title>
        <authorList>
            <person name="Gupta V."/>
            <person name="Sidhu C."/>
            <person name="Korpole S."/>
            <person name="Pinnaka A.K."/>
        </authorList>
    </citation>
    <scope>NUCLEOTIDE SEQUENCE [LARGE SCALE GENOMIC DNA]</scope>
    <source>
        <strain evidence="2 3">AK90</strain>
    </source>
</reference>
<evidence type="ECO:0000313" key="3">
    <source>
        <dbReference type="Proteomes" id="UP000256488"/>
    </source>
</evidence>
<accession>A0A3E0WRV9</accession>
<feature type="transmembrane region" description="Helical" evidence="1">
    <location>
        <begin position="50"/>
        <end position="75"/>
    </location>
</feature>
<protein>
    <submittedName>
        <fullName evidence="2">Uncharacterized protein</fullName>
    </submittedName>
</protein>
<dbReference type="Proteomes" id="UP000256488">
    <property type="component" value="Unassembled WGS sequence"/>
</dbReference>
<evidence type="ECO:0000313" key="2">
    <source>
        <dbReference type="EMBL" id="RFA34716.1"/>
    </source>
</evidence>